<feature type="domain" description="RNA polymerase sigma factor 70 region 4 type 2" evidence="8">
    <location>
        <begin position="110"/>
        <end position="161"/>
    </location>
</feature>
<dbReference type="SUPFAM" id="SSF88659">
    <property type="entry name" value="Sigma3 and sigma4 domains of RNA polymerase sigma factors"/>
    <property type="match status" value="1"/>
</dbReference>
<evidence type="ECO:0000259" key="8">
    <source>
        <dbReference type="Pfam" id="PF08281"/>
    </source>
</evidence>
<dbReference type="AlphaFoldDB" id="A0A1F6T5J2"/>
<dbReference type="NCBIfam" id="TIGR02937">
    <property type="entry name" value="sigma70-ECF"/>
    <property type="match status" value="1"/>
</dbReference>
<dbReference type="GO" id="GO:0006352">
    <property type="term" value="P:DNA-templated transcription initiation"/>
    <property type="evidence" value="ECO:0007669"/>
    <property type="project" value="InterPro"/>
</dbReference>
<evidence type="ECO:0000313" key="10">
    <source>
        <dbReference type="Proteomes" id="UP000179334"/>
    </source>
</evidence>
<evidence type="ECO:0000256" key="3">
    <source>
        <dbReference type="ARBA" id="ARBA00023082"/>
    </source>
</evidence>
<keyword evidence="3 6" id="KW-0731">Sigma factor</keyword>
<dbReference type="InterPro" id="IPR013324">
    <property type="entry name" value="RNA_pol_sigma_r3/r4-like"/>
</dbReference>
<dbReference type="PANTHER" id="PTHR43133:SF25">
    <property type="entry name" value="RNA POLYMERASE SIGMA FACTOR RFAY-RELATED"/>
    <property type="match status" value="1"/>
</dbReference>
<keyword evidence="4 6" id="KW-0238">DNA-binding</keyword>
<dbReference type="GO" id="GO:0016987">
    <property type="term" value="F:sigma factor activity"/>
    <property type="evidence" value="ECO:0007669"/>
    <property type="project" value="UniProtKB-KW"/>
</dbReference>
<dbReference type="Proteomes" id="UP000179334">
    <property type="component" value="Unassembled WGS sequence"/>
</dbReference>
<evidence type="ECO:0000256" key="5">
    <source>
        <dbReference type="ARBA" id="ARBA00023163"/>
    </source>
</evidence>
<dbReference type="Pfam" id="PF04542">
    <property type="entry name" value="Sigma70_r2"/>
    <property type="match status" value="1"/>
</dbReference>
<sequence>MDVFSFFCGSRQARKNLEGHRARLYRIAYAWTHQRALADDLVQETLAKALAKSGQLRDPAASAAWLYSILANCYADHFRRLRATEEIDEATLTHELTPEHESNRQQIVAQVRAAIAKLSEGQRQVVTLVDLEGFSYVEVAQILNIPIGTVMSRLCRARGALKEQLQETLAPSAPAPVNTGTMIRRIK</sequence>
<keyword evidence="5 6" id="KW-0804">Transcription</keyword>
<gene>
    <name evidence="9" type="ORF">A2V91_02995</name>
</gene>
<dbReference type="InterPro" id="IPR013249">
    <property type="entry name" value="RNA_pol_sigma70_r4_t2"/>
</dbReference>
<dbReference type="EMBL" id="MFSR01000027">
    <property type="protein sequence ID" value="OGI40394.1"/>
    <property type="molecule type" value="Genomic_DNA"/>
</dbReference>
<evidence type="ECO:0000256" key="4">
    <source>
        <dbReference type="ARBA" id="ARBA00023125"/>
    </source>
</evidence>
<dbReference type="SUPFAM" id="SSF88946">
    <property type="entry name" value="Sigma2 domain of RNA polymerase sigma factors"/>
    <property type="match status" value="1"/>
</dbReference>
<evidence type="ECO:0000259" key="7">
    <source>
        <dbReference type="Pfam" id="PF04542"/>
    </source>
</evidence>
<dbReference type="InterPro" id="IPR007627">
    <property type="entry name" value="RNA_pol_sigma70_r2"/>
</dbReference>
<dbReference type="InterPro" id="IPR014284">
    <property type="entry name" value="RNA_pol_sigma-70_dom"/>
</dbReference>
<dbReference type="CDD" id="cd06171">
    <property type="entry name" value="Sigma70_r4"/>
    <property type="match status" value="1"/>
</dbReference>
<dbReference type="PROSITE" id="PS01063">
    <property type="entry name" value="SIGMA70_ECF"/>
    <property type="match status" value="1"/>
</dbReference>
<reference evidence="9 10" key="1">
    <citation type="journal article" date="2016" name="Nat. Commun.">
        <title>Thousands of microbial genomes shed light on interconnected biogeochemical processes in an aquifer system.</title>
        <authorList>
            <person name="Anantharaman K."/>
            <person name="Brown C.T."/>
            <person name="Hug L.A."/>
            <person name="Sharon I."/>
            <person name="Castelle C.J."/>
            <person name="Probst A.J."/>
            <person name="Thomas B.C."/>
            <person name="Singh A."/>
            <person name="Wilkins M.J."/>
            <person name="Karaoz U."/>
            <person name="Brodie E.L."/>
            <person name="Williams K.H."/>
            <person name="Hubbard S.S."/>
            <person name="Banfield J.F."/>
        </authorList>
    </citation>
    <scope>NUCLEOTIDE SEQUENCE [LARGE SCALE GENOMIC DNA]</scope>
</reference>
<dbReference type="InterPro" id="IPR013325">
    <property type="entry name" value="RNA_pol_sigma_r2"/>
</dbReference>
<evidence type="ECO:0000256" key="6">
    <source>
        <dbReference type="RuleBase" id="RU000716"/>
    </source>
</evidence>
<dbReference type="InterPro" id="IPR000838">
    <property type="entry name" value="RNA_pol_sigma70_ECF_CS"/>
</dbReference>
<dbReference type="PANTHER" id="PTHR43133">
    <property type="entry name" value="RNA POLYMERASE ECF-TYPE SIGMA FACTO"/>
    <property type="match status" value="1"/>
</dbReference>
<comment type="similarity">
    <text evidence="1 6">Belongs to the sigma-70 factor family. ECF subfamily.</text>
</comment>
<protein>
    <recommendedName>
        <fullName evidence="6">RNA polymerase sigma factor</fullName>
    </recommendedName>
</protein>
<dbReference type="Pfam" id="PF08281">
    <property type="entry name" value="Sigma70_r4_2"/>
    <property type="match status" value="1"/>
</dbReference>
<proteinExistence type="inferred from homology"/>
<feature type="domain" description="RNA polymerase sigma-70 region 2" evidence="7">
    <location>
        <begin position="19"/>
        <end position="82"/>
    </location>
</feature>
<evidence type="ECO:0000256" key="2">
    <source>
        <dbReference type="ARBA" id="ARBA00023015"/>
    </source>
</evidence>
<organism evidence="9 10">
    <name type="scientific">Candidatus Muproteobacteria bacterium RBG_16_64_10</name>
    <dbReference type="NCBI Taxonomy" id="1817757"/>
    <lineage>
        <taxon>Bacteria</taxon>
        <taxon>Pseudomonadati</taxon>
        <taxon>Pseudomonadota</taxon>
        <taxon>Candidatus Muproteobacteria</taxon>
    </lineage>
</organism>
<accession>A0A1F6T5J2</accession>
<evidence type="ECO:0000313" key="9">
    <source>
        <dbReference type="EMBL" id="OGI40394.1"/>
    </source>
</evidence>
<dbReference type="InterPro" id="IPR036388">
    <property type="entry name" value="WH-like_DNA-bd_sf"/>
</dbReference>
<keyword evidence="2 6" id="KW-0805">Transcription regulation</keyword>
<evidence type="ECO:0000256" key="1">
    <source>
        <dbReference type="ARBA" id="ARBA00010641"/>
    </source>
</evidence>
<dbReference type="Gene3D" id="1.10.1740.10">
    <property type="match status" value="1"/>
</dbReference>
<name>A0A1F6T5J2_9PROT</name>
<comment type="caution">
    <text evidence="9">The sequence shown here is derived from an EMBL/GenBank/DDBJ whole genome shotgun (WGS) entry which is preliminary data.</text>
</comment>
<dbReference type="GO" id="GO:0003677">
    <property type="term" value="F:DNA binding"/>
    <property type="evidence" value="ECO:0007669"/>
    <property type="project" value="UniProtKB-KW"/>
</dbReference>
<dbReference type="Gene3D" id="1.10.10.10">
    <property type="entry name" value="Winged helix-like DNA-binding domain superfamily/Winged helix DNA-binding domain"/>
    <property type="match status" value="1"/>
</dbReference>
<dbReference type="InterPro" id="IPR039425">
    <property type="entry name" value="RNA_pol_sigma-70-like"/>
</dbReference>